<evidence type="ECO:0000313" key="1">
    <source>
        <dbReference type="EMBL" id="KKM87795.1"/>
    </source>
</evidence>
<organism evidence="1">
    <name type="scientific">marine sediment metagenome</name>
    <dbReference type="NCBI Taxonomy" id="412755"/>
    <lineage>
        <taxon>unclassified sequences</taxon>
        <taxon>metagenomes</taxon>
        <taxon>ecological metagenomes</taxon>
    </lineage>
</organism>
<reference evidence="1" key="1">
    <citation type="journal article" date="2015" name="Nature">
        <title>Complex archaea that bridge the gap between prokaryotes and eukaryotes.</title>
        <authorList>
            <person name="Spang A."/>
            <person name="Saw J.H."/>
            <person name="Jorgensen S.L."/>
            <person name="Zaremba-Niedzwiedzka K."/>
            <person name="Martijn J."/>
            <person name="Lind A.E."/>
            <person name="van Eijk R."/>
            <person name="Schleper C."/>
            <person name="Guy L."/>
            <person name="Ettema T.J."/>
        </authorList>
    </citation>
    <scope>NUCLEOTIDE SEQUENCE</scope>
</reference>
<proteinExistence type="predicted"/>
<comment type="caution">
    <text evidence="1">The sequence shown here is derived from an EMBL/GenBank/DDBJ whole genome shotgun (WGS) entry which is preliminary data.</text>
</comment>
<dbReference type="AlphaFoldDB" id="A0A0F9NGH7"/>
<protein>
    <recommendedName>
        <fullName evidence="2">SF4 helicase domain-containing protein</fullName>
    </recommendedName>
</protein>
<sequence length="282" mass="31961">VYKVVTQVKPVVVFDKSRERNPPFELIFPKDFETGMEMDFANYITIREGDVITLGGVKNKGKTLLCISFCGENIDRHPVLMGNEYTKSIENKETGELTHIPAPRFYNRLVDMDWINWVNGDGTDKFQLMPVKEDYAEHIERDRINIIDWINLDANQLYDIGRVIEDIKVGLGSGIAIIALQKSTSSDTPRGGQFAKDFTDCELLLDQFGDSGDDILLTVGEVKEKTKPISGKTYAYTIWNGIKILNFREVVKCPTCYGKKWKKSGNTSIPCDDCYKSGYVDK</sequence>
<gene>
    <name evidence="1" type="ORF">LCGC14_1265390</name>
</gene>
<accession>A0A0F9NGH7</accession>
<evidence type="ECO:0008006" key="2">
    <source>
        <dbReference type="Google" id="ProtNLM"/>
    </source>
</evidence>
<dbReference type="EMBL" id="LAZR01007054">
    <property type="protein sequence ID" value="KKM87795.1"/>
    <property type="molecule type" value="Genomic_DNA"/>
</dbReference>
<feature type="non-terminal residue" evidence="1">
    <location>
        <position position="1"/>
    </location>
</feature>
<name>A0A0F9NGH7_9ZZZZ</name>